<reference evidence="1" key="1">
    <citation type="submission" date="2012-05" db="EMBL/GenBank/DDBJ databases">
        <authorList>
            <person name="Krishnakumar V."/>
            <person name="Cheung F."/>
            <person name="Xiao Y."/>
            <person name="Chan A."/>
            <person name="Moskal W.A."/>
            <person name="Town C.D."/>
        </authorList>
    </citation>
    <scope>NUCLEOTIDE SEQUENCE</scope>
</reference>
<evidence type="ECO:0000313" key="2">
    <source>
        <dbReference type="EMBL" id="RHN52112.1"/>
    </source>
</evidence>
<proteinExistence type="evidence at transcript level"/>
<gene>
    <name evidence="2" type="ORF">MtrunA17_Chr6g0476841</name>
</gene>
<sequence length="51" mass="5801">MTNVKIAGKLSKHNRSAAENIVGLPWRKIFCKEAEHMQNSLYPLSDMEEAI</sequence>
<reference evidence="2" key="2">
    <citation type="journal article" date="2018" name="Nat. Plants">
        <title>Whole-genome landscape of Medicago truncatula symbiotic genes.</title>
        <authorList>
            <person name="Pecrix Y."/>
            <person name="Gamas P."/>
            <person name="Carrere S."/>
        </authorList>
    </citation>
    <scope>NUCLEOTIDE SEQUENCE</scope>
    <source>
        <tissue evidence="2">Leaves</tissue>
    </source>
</reference>
<dbReference type="EMBL" id="BT134303">
    <property type="protein sequence ID" value="AFK34098.1"/>
    <property type="molecule type" value="mRNA"/>
</dbReference>
<dbReference type="EMBL" id="PSQE01000006">
    <property type="protein sequence ID" value="RHN52112.1"/>
    <property type="molecule type" value="Genomic_DNA"/>
</dbReference>
<protein>
    <submittedName>
        <fullName evidence="1">Uncharacterized protein</fullName>
    </submittedName>
</protein>
<dbReference type="Gramene" id="rna36736">
    <property type="protein sequence ID" value="RHN52112.1"/>
    <property type="gene ID" value="gene36736"/>
</dbReference>
<organism evidence="1">
    <name type="scientific">Medicago truncatula</name>
    <name type="common">Barrel medic</name>
    <name type="synonym">Medicago tribuloides</name>
    <dbReference type="NCBI Taxonomy" id="3880"/>
    <lineage>
        <taxon>Eukaryota</taxon>
        <taxon>Viridiplantae</taxon>
        <taxon>Streptophyta</taxon>
        <taxon>Embryophyta</taxon>
        <taxon>Tracheophyta</taxon>
        <taxon>Spermatophyta</taxon>
        <taxon>Magnoliopsida</taxon>
        <taxon>eudicotyledons</taxon>
        <taxon>Gunneridae</taxon>
        <taxon>Pentapetalae</taxon>
        <taxon>rosids</taxon>
        <taxon>fabids</taxon>
        <taxon>Fabales</taxon>
        <taxon>Fabaceae</taxon>
        <taxon>Papilionoideae</taxon>
        <taxon>50 kb inversion clade</taxon>
        <taxon>NPAAA clade</taxon>
        <taxon>Hologalegina</taxon>
        <taxon>IRL clade</taxon>
        <taxon>Trifolieae</taxon>
        <taxon>Medicago</taxon>
    </lineage>
</organism>
<dbReference type="Proteomes" id="UP000265566">
    <property type="component" value="Chromosome 6"/>
</dbReference>
<dbReference type="AlphaFoldDB" id="I3S1F6"/>
<accession>I3S1F6</accession>
<evidence type="ECO:0000313" key="1">
    <source>
        <dbReference type="EMBL" id="AFK34098.1"/>
    </source>
</evidence>
<name>I3S1F6_MEDTR</name>